<proteinExistence type="predicted"/>
<name>A0ABD5T0J7_9EURY</name>
<dbReference type="EMBL" id="JBHSWT010000043">
    <property type="protein sequence ID" value="MFC6770315.1"/>
    <property type="molecule type" value="Genomic_DNA"/>
</dbReference>
<evidence type="ECO:0000313" key="2">
    <source>
        <dbReference type="EMBL" id="MFC6770315.1"/>
    </source>
</evidence>
<organism evidence="2 3">
    <name type="scientific">Halorubrum pallidum</name>
    <dbReference type="NCBI Taxonomy" id="1526114"/>
    <lineage>
        <taxon>Archaea</taxon>
        <taxon>Methanobacteriati</taxon>
        <taxon>Methanobacteriota</taxon>
        <taxon>Stenosarchaea group</taxon>
        <taxon>Halobacteria</taxon>
        <taxon>Halobacteriales</taxon>
        <taxon>Haloferacaceae</taxon>
        <taxon>Halorubrum</taxon>
    </lineage>
</organism>
<dbReference type="AlphaFoldDB" id="A0ABD5T0J7"/>
<evidence type="ECO:0000256" key="1">
    <source>
        <dbReference type="SAM" id="MobiDB-lite"/>
    </source>
</evidence>
<feature type="compositionally biased region" description="Basic and acidic residues" evidence="1">
    <location>
        <begin position="1"/>
        <end position="18"/>
    </location>
</feature>
<keyword evidence="3" id="KW-1185">Reference proteome</keyword>
<comment type="caution">
    <text evidence="2">The sequence shown here is derived from an EMBL/GenBank/DDBJ whole genome shotgun (WGS) entry which is preliminary data.</text>
</comment>
<protein>
    <submittedName>
        <fullName evidence="2">Uncharacterized protein</fullName>
    </submittedName>
</protein>
<gene>
    <name evidence="2" type="ORF">ACFQDD_02035</name>
</gene>
<evidence type="ECO:0000313" key="3">
    <source>
        <dbReference type="Proteomes" id="UP001596274"/>
    </source>
</evidence>
<feature type="region of interest" description="Disordered" evidence="1">
    <location>
        <begin position="1"/>
        <end position="26"/>
    </location>
</feature>
<reference evidence="2 3" key="1">
    <citation type="journal article" date="2019" name="Int. J. Syst. Evol. Microbiol.">
        <title>The Global Catalogue of Microorganisms (GCM) 10K type strain sequencing project: providing services to taxonomists for standard genome sequencing and annotation.</title>
        <authorList>
            <consortium name="The Broad Institute Genomics Platform"/>
            <consortium name="The Broad Institute Genome Sequencing Center for Infectious Disease"/>
            <person name="Wu L."/>
            <person name="Ma J."/>
        </authorList>
    </citation>
    <scope>NUCLEOTIDE SEQUENCE [LARGE SCALE GENOMIC DNA]</scope>
    <source>
        <strain evidence="2 3">PJ61</strain>
    </source>
</reference>
<dbReference type="Proteomes" id="UP001596274">
    <property type="component" value="Unassembled WGS sequence"/>
</dbReference>
<accession>A0ABD5T0J7</accession>
<sequence length="135" mass="15225">MADTDQRLTDQIGIHEDSGDADTEESDNWAGFWEDYEIPFEHDAAIKVRRSGLLRGSSGTGHARDTVVHLHVKEAFTAGRLSREAGSYLCENDSTVDFQGREERHRNDDGETVIPAVTCETCRDRMERWRVADGN</sequence>